<dbReference type="EC" id="2.7.7.48" evidence="1"/>
<feature type="region of interest" description="Disordered" evidence="2">
    <location>
        <begin position="108"/>
        <end position="130"/>
    </location>
</feature>
<name>A0A6A5WS32_9PLEO</name>
<sequence>MEVFMRNVPADLTVENLKTQLDKYTKALAIPFWECEKPRKKPFGTITFLNKPDGERFLRIHGKKKDATLRFVSSHVPLVIFGVEVSCLESTRALDKYRLKHLAKMEAEAQQEQQRQKKAPADEPQPHPPEGKVVFSTSGLSCGFYDYNDNKELVYCPELSWQIKGGTTKFAKWAIIISLDGISGKRRIEIPYRTIEALVISVQSRTFTLTLWETPRFFETLGPTLVEAMAALSVQRPSPTALRSRLVDIPGGTYHHREISGQSLVYQISVSPVEFHDRLEKLYRKEVLTIYRYQLPTPPVMGRKHLRKGLKDFARLIQDCTQTVPFSILYQMEALVKNGFLLPWVVGDLLRKVAKLSQGSQFSSANSTRSGDPFPISAGAIKKLFPQIPFAGPETEPWNFSPDELWKCIEDNEREIRTGLTKDFISERGRQNLTLVHKVNITPTGMTLHGPEPEAKNRILRRFSDNVDFFVRVQFCDEDGSDLQFNARVSNETIYERFKSVFKNGIPIGGRLFGFLGFSHSSLRSHAAWFMAPFVHGGELQTYFSVISRLGTFDGIQSPARCAARIGQAFSETPLAISLSQNGIQHYEIPDVKSPDGSRVFSDGVGTISRKVMEAIHATLPSQKQAPTCFQIRWGGAKGMLALDPHLDGMVMRVRPSMIKFPSEDIVNLEICDMGSKPIPMVLNRQMIKILEDMGVSDEWFLKQQSRAVETLQYMTAHIANTVAFLKRQKVADNIGFPQFLRQLDTLNIDYRRDRFLRSVVEATILRELRLLKHKAKIPIDEGVTLFGIMDETGYLEEGEVYISFDKTDHVRRKATELHGRRMIITRSPGLHPGDIQLATNIIPPQFHYLRSLRNCIVFSQKGQRDLPSCLSGGDLDGDIFGVIWDHDAVAQCTSVEDPADYPRVEPLSVGRTVEREDMTDFFIKFMATDQLGIIANKHMILADQRDQGTVDPGCKMLAEMHSTGVDYSKTGVPVNMSKLREIKMNKYRPDFLSPAPPTNIKDRLDIDFDEKPLPSGVAEEDEDDVVGPNYQYYYSEKINGKLYRSIDERKIWYDHIRAPIDKLITYPSGNIWDELAKHINIQCHQLGGIKWHNQKKEALEIRRAYEDMVWNATLDYSDHATIAITELEVFTGSLFNKTGAQTRRQRDKSLKLKDEYDRMAKWAVAMIRKRDLRILRNEDEEDIEPQKDGSDESLSLSIACLNVGLETELAQSYRAGRYRDAFESFKVVAACCALKELNAALKRREHALWEQTDSWTPANVLFGAGGKDSGYYNFGRKV</sequence>
<gene>
    <name evidence="5" type="ORF">P154DRAFT_616931</name>
</gene>
<dbReference type="Pfam" id="PF25358">
    <property type="entry name" value="PH_fung_RdRP"/>
    <property type="match status" value="1"/>
</dbReference>
<dbReference type="InterPro" id="IPR057503">
    <property type="entry name" value="PH_RdRP"/>
</dbReference>
<dbReference type="InterPro" id="IPR057596">
    <property type="entry name" value="RDRP_core"/>
</dbReference>
<keyword evidence="1" id="KW-0808">Transferase</keyword>
<evidence type="ECO:0000259" key="3">
    <source>
        <dbReference type="Pfam" id="PF05183"/>
    </source>
</evidence>
<dbReference type="AlphaFoldDB" id="A0A6A5WS32"/>
<dbReference type="GO" id="GO:0003723">
    <property type="term" value="F:RNA binding"/>
    <property type="evidence" value="ECO:0007669"/>
    <property type="project" value="UniProtKB-KW"/>
</dbReference>
<evidence type="ECO:0000259" key="4">
    <source>
        <dbReference type="Pfam" id="PF25358"/>
    </source>
</evidence>
<keyword evidence="1 5" id="KW-0696">RNA-directed RNA polymerase</keyword>
<organism evidence="5 6">
    <name type="scientific">Amniculicola lignicola CBS 123094</name>
    <dbReference type="NCBI Taxonomy" id="1392246"/>
    <lineage>
        <taxon>Eukaryota</taxon>
        <taxon>Fungi</taxon>
        <taxon>Dikarya</taxon>
        <taxon>Ascomycota</taxon>
        <taxon>Pezizomycotina</taxon>
        <taxon>Dothideomycetes</taxon>
        <taxon>Pleosporomycetidae</taxon>
        <taxon>Pleosporales</taxon>
        <taxon>Amniculicolaceae</taxon>
        <taxon>Amniculicola</taxon>
    </lineage>
</organism>
<dbReference type="GO" id="GO:0030422">
    <property type="term" value="P:siRNA processing"/>
    <property type="evidence" value="ECO:0007669"/>
    <property type="project" value="TreeGrafter"/>
</dbReference>
<reference evidence="5" key="1">
    <citation type="journal article" date="2020" name="Stud. Mycol.">
        <title>101 Dothideomycetes genomes: a test case for predicting lifestyles and emergence of pathogens.</title>
        <authorList>
            <person name="Haridas S."/>
            <person name="Albert R."/>
            <person name="Binder M."/>
            <person name="Bloem J."/>
            <person name="Labutti K."/>
            <person name="Salamov A."/>
            <person name="Andreopoulos B."/>
            <person name="Baker S."/>
            <person name="Barry K."/>
            <person name="Bills G."/>
            <person name="Bluhm B."/>
            <person name="Cannon C."/>
            <person name="Castanera R."/>
            <person name="Culley D."/>
            <person name="Daum C."/>
            <person name="Ezra D."/>
            <person name="Gonzalez J."/>
            <person name="Henrissat B."/>
            <person name="Kuo A."/>
            <person name="Liang C."/>
            <person name="Lipzen A."/>
            <person name="Lutzoni F."/>
            <person name="Magnuson J."/>
            <person name="Mondo S."/>
            <person name="Nolan M."/>
            <person name="Ohm R."/>
            <person name="Pangilinan J."/>
            <person name="Park H.-J."/>
            <person name="Ramirez L."/>
            <person name="Alfaro M."/>
            <person name="Sun H."/>
            <person name="Tritt A."/>
            <person name="Yoshinaga Y."/>
            <person name="Zwiers L.-H."/>
            <person name="Turgeon B."/>
            <person name="Goodwin S."/>
            <person name="Spatafora J."/>
            <person name="Crous P."/>
            <person name="Grigoriev I."/>
        </authorList>
    </citation>
    <scope>NUCLEOTIDE SEQUENCE</scope>
    <source>
        <strain evidence="5">CBS 123094</strain>
    </source>
</reference>
<keyword evidence="6" id="KW-1185">Reference proteome</keyword>
<dbReference type="GO" id="GO:0003968">
    <property type="term" value="F:RNA-directed RNA polymerase activity"/>
    <property type="evidence" value="ECO:0007669"/>
    <property type="project" value="UniProtKB-KW"/>
</dbReference>
<dbReference type="GO" id="GO:0031380">
    <property type="term" value="C:nuclear RNA-directed RNA polymerase complex"/>
    <property type="evidence" value="ECO:0007669"/>
    <property type="project" value="TreeGrafter"/>
</dbReference>
<evidence type="ECO:0000313" key="5">
    <source>
        <dbReference type="EMBL" id="KAF2004377.1"/>
    </source>
</evidence>
<proteinExistence type="inferred from homology"/>
<dbReference type="Pfam" id="PF05183">
    <property type="entry name" value="RdRP"/>
    <property type="match status" value="1"/>
</dbReference>
<evidence type="ECO:0000256" key="1">
    <source>
        <dbReference type="RuleBase" id="RU363098"/>
    </source>
</evidence>
<comment type="catalytic activity">
    <reaction evidence="1">
        <text>RNA(n) + a ribonucleoside 5'-triphosphate = RNA(n+1) + diphosphate</text>
        <dbReference type="Rhea" id="RHEA:21248"/>
        <dbReference type="Rhea" id="RHEA-COMP:14527"/>
        <dbReference type="Rhea" id="RHEA-COMP:17342"/>
        <dbReference type="ChEBI" id="CHEBI:33019"/>
        <dbReference type="ChEBI" id="CHEBI:61557"/>
        <dbReference type="ChEBI" id="CHEBI:140395"/>
        <dbReference type="EC" id="2.7.7.48"/>
    </reaction>
</comment>
<evidence type="ECO:0000256" key="2">
    <source>
        <dbReference type="SAM" id="MobiDB-lite"/>
    </source>
</evidence>
<keyword evidence="1" id="KW-0694">RNA-binding</keyword>
<keyword evidence="1" id="KW-0548">Nucleotidyltransferase</keyword>
<accession>A0A6A5WS32</accession>
<protein>
    <recommendedName>
        <fullName evidence="1">RNA-dependent RNA polymerase</fullName>
        <ecNumber evidence="1">2.7.7.48</ecNumber>
    </recommendedName>
</protein>
<dbReference type="InterPro" id="IPR007855">
    <property type="entry name" value="RDRP"/>
</dbReference>
<feature type="domain" description="RDRP core" evidence="3">
    <location>
        <begin position="441"/>
        <end position="1047"/>
    </location>
</feature>
<dbReference type="EMBL" id="ML977567">
    <property type="protein sequence ID" value="KAF2004377.1"/>
    <property type="molecule type" value="Genomic_DNA"/>
</dbReference>
<dbReference type="Proteomes" id="UP000799779">
    <property type="component" value="Unassembled WGS sequence"/>
</dbReference>
<evidence type="ECO:0000313" key="6">
    <source>
        <dbReference type="Proteomes" id="UP000799779"/>
    </source>
</evidence>
<dbReference type="PANTHER" id="PTHR23079:SF17">
    <property type="entry name" value="RNA-DEPENDENT RNA POLYMERASE"/>
    <property type="match status" value="1"/>
</dbReference>
<comment type="similarity">
    <text evidence="1">Belongs to the RdRP family.</text>
</comment>
<feature type="domain" description="RdRP-like PH" evidence="4">
    <location>
        <begin position="134"/>
        <end position="284"/>
    </location>
</feature>
<dbReference type="OrthoDB" id="6513042at2759"/>
<dbReference type="PANTHER" id="PTHR23079">
    <property type="entry name" value="RNA-DEPENDENT RNA POLYMERASE"/>
    <property type="match status" value="1"/>
</dbReference>